<dbReference type="SMART" id="SM00346">
    <property type="entry name" value="HTH_ICLR"/>
    <property type="match status" value="1"/>
</dbReference>
<sequence>MERVNGGEWRKTTAMSLRIVDAIEDLGSATLSEIADHMDLSSSTLYTHLNTLERFGYVTKAGDEYLLGLKLFHLGEIARYRDDRYRLAKEKAFELANVTNEEVNFAVEENGRSIILFDETNNPASEGYQVGRYFYMHNSASGKAMLAEFAEDRREAVLDRWSLPRETDNTIVDRDELRAELARTRERGYAVNDQEALEGLRSVAVPVDDPDGGVFGSLDVSGPPYRLPPDEELADLLQDAVDELETSIATK</sequence>
<reference evidence="6 7" key="1">
    <citation type="journal article" date="2019" name="Int. J. Syst. Evol. Microbiol.">
        <title>The Global Catalogue of Microorganisms (GCM) 10K type strain sequencing project: providing services to taxonomists for standard genome sequencing and annotation.</title>
        <authorList>
            <consortium name="The Broad Institute Genomics Platform"/>
            <consortium name="The Broad Institute Genome Sequencing Center for Infectious Disease"/>
            <person name="Wu L."/>
            <person name="Ma J."/>
        </authorList>
    </citation>
    <scope>NUCLEOTIDE SEQUENCE [LARGE SCALE GENOMIC DNA]</scope>
    <source>
        <strain evidence="6 7">PSRA2</strain>
    </source>
</reference>
<dbReference type="GO" id="GO:0006355">
    <property type="term" value="P:regulation of DNA-templated transcription"/>
    <property type="evidence" value="ECO:0007669"/>
    <property type="project" value="UniProtKB-ARBA"/>
</dbReference>
<dbReference type="PROSITE" id="PS51078">
    <property type="entry name" value="ICLR_ED"/>
    <property type="match status" value="1"/>
</dbReference>
<name>A0ABD5UGI7_9EURY</name>
<dbReference type="PANTHER" id="PTHR30136">
    <property type="entry name" value="HELIX-TURN-HELIX TRANSCRIPTIONAL REGULATOR, ICLR FAMILY"/>
    <property type="match status" value="1"/>
</dbReference>
<feature type="domain" description="HTH iclR-type" evidence="4">
    <location>
        <begin position="10"/>
        <end position="69"/>
    </location>
</feature>
<dbReference type="InterPro" id="IPR014757">
    <property type="entry name" value="Tscrpt_reg_IclR_C"/>
</dbReference>
<evidence type="ECO:0000256" key="1">
    <source>
        <dbReference type="ARBA" id="ARBA00023015"/>
    </source>
</evidence>
<dbReference type="InterPro" id="IPR029016">
    <property type="entry name" value="GAF-like_dom_sf"/>
</dbReference>
<proteinExistence type="predicted"/>
<evidence type="ECO:0000259" key="4">
    <source>
        <dbReference type="PROSITE" id="PS51077"/>
    </source>
</evidence>
<organism evidence="6 7">
    <name type="scientific">Halomarina ordinaria</name>
    <dbReference type="NCBI Taxonomy" id="3033939"/>
    <lineage>
        <taxon>Archaea</taxon>
        <taxon>Methanobacteriati</taxon>
        <taxon>Methanobacteriota</taxon>
        <taxon>Stenosarchaea group</taxon>
        <taxon>Halobacteria</taxon>
        <taxon>Halobacteriales</taxon>
        <taxon>Natronomonadaceae</taxon>
        <taxon>Halomarina</taxon>
    </lineage>
</organism>
<feature type="domain" description="IclR-ED" evidence="5">
    <location>
        <begin position="70"/>
        <end position="251"/>
    </location>
</feature>
<dbReference type="InterPro" id="IPR050707">
    <property type="entry name" value="HTH_MetabolicPath_Reg"/>
</dbReference>
<dbReference type="AlphaFoldDB" id="A0ABD5UGI7"/>
<dbReference type="PROSITE" id="PS51077">
    <property type="entry name" value="HTH_ICLR"/>
    <property type="match status" value="1"/>
</dbReference>
<evidence type="ECO:0000313" key="7">
    <source>
        <dbReference type="Proteomes" id="UP001596406"/>
    </source>
</evidence>
<dbReference type="SUPFAM" id="SSF55781">
    <property type="entry name" value="GAF domain-like"/>
    <property type="match status" value="1"/>
</dbReference>
<dbReference type="InterPro" id="IPR036388">
    <property type="entry name" value="WH-like_DNA-bd_sf"/>
</dbReference>
<dbReference type="CDD" id="cd00090">
    <property type="entry name" value="HTH_ARSR"/>
    <property type="match status" value="1"/>
</dbReference>
<dbReference type="InterPro" id="IPR036390">
    <property type="entry name" value="WH_DNA-bd_sf"/>
</dbReference>
<dbReference type="InterPro" id="IPR011991">
    <property type="entry name" value="ArsR-like_HTH"/>
</dbReference>
<protein>
    <submittedName>
        <fullName evidence="6">IclR family transcriptional regulator</fullName>
    </submittedName>
</protein>
<dbReference type="GO" id="GO:0003677">
    <property type="term" value="F:DNA binding"/>
    <property type="evidence" value="ECO:0007669"/>
    <property type="project" value="UniProtKB-KW"/>
</dbReference>
<keyword evidence="1" id="KW-0805">Transcription regulation</keyword>
<dbReference type="Gene3D" id="1.10.10.10">
    <property type="entry name" value="Winged helix-like DNA-binding domain superfamily/Winged helix DNA-binding domain"/>
    <property type="match status" value="1"/>
</dbReference>
<dbReference type="Proteomes" id="UP001596406">
    <property type="component" value="Unassembled WGS sequence"/>
</dbReference>
<gene>
    <name evidence="6" type="ORF">ACFQHK_15845</name>
</gene>
<evidence type="ECO:0000313" key="6">
    <source>
        <dbReference type="EMBL" id="MFC6837954.1"/>
    </source>
</evidence>
<comment type="caution">
    <text evidence="6">The sequence shown here is derived from an EMBL/GenBank/DDBJ whole genome shotgun (WGS) entry which is preliminary data.</text>
</comment>
<dbReference type="Pfam" id="PF01022">
    <property type="entry name" value="HTH_5"/>
    <property type="match status" value="1"/>
</dbReference>
<keyword evidence="2" id="KW-0238">DNA-binding</keyword>
<keyword evidence="3" id="KW-0804">Transcription</keyword>
<evidence type="ECO:0000256" key="3">
    <source>
        <dbReference type="ARBA" id="ARBA00023163"/>
    </source>
</evidence>
<keyword evidence="7" id="KW-1185">Reference proteome</keyword>
<dbReference type="Gene3D" id="3.30.450.40">
    <property type="match status" value="1"/>
</dbReference>
<evidence type="ECO:0000256" key="2">
    <source>
        <dbReference type="ARBA" id="ARBA00023125"/>
    </source>
</evidence>
<dbReference type="SMART" id="SM00418">
    <property type="entry name" value="HTH_ARSR"/>
    <property type="match status" value="1"/>
</dbReference>
<dbReference type="RefSeq" id="WP_304449673.1">
    <property type="nucleotide sequence ID" value="NZ_JARRAH010000002.1"/>
</dbReference>
<dbReference type="InterPro" id="IPR005471">
    <property type="entry name" value="Tscrpt_reg_IclR_N"/>
</dbReference>
<dbReference type="EMBL" id="JBHSXM010000002">
    <property type="protein sequence ID" value="MFC6837954.1"/>
    <property type="molecule type" value="Genomic_DNA"/>
</dbReference>
<dbReference type="InterPro" id="IPR001845">
    <property type="entry name" value="HTH_ArsR_DNA-bd_dom"/>
</dbReference>
<dbReference type="PANTHER" id="PTHR30136:SF35">
    <property type="entry name" value="HTH-TYPE TRANSCRIPTIONAL REGULATOR RV1719"/>
    <property type="match status" value="1"/>
</dbReference>
<evidence type="ECO:0000259" key="5">
    <source>
        <dbReference type="PROSITE" id="PS51078"/>
    </source>
</evidence>
<dbReference type="Pfam" id="PF01614">
    <property type="entry name" value="IclR_C"/>
    <property type="match status" value="1"/>
</dbReference>
<accession>A0ABD5UGI7</accession>
<dbReference type="SUPFAM" id="SSF46785">
    <property type="entry name" value="Winged helix' DNA-binding domain"/>
    <property type="match status" value="1"/>
</dbReference>